<feature type="transmembrane region" description="Helical" evidence="7">
    <location>
        <begin position="728"/>
        <end position="750"/>
    </location>
</feature>
<keyword evidence="5 7" id="KW-0472">Membrane</keyword>
<evidence type="ECO:0000313" key="9">
    <source>
        <dbReference type="EMBL" id="EKE82122.1"/>
    </source>
</evidence>
<feature type="transmembrane region" description="Helical" evidence="7">
    <location>
        <begin position="424"/>
        <end position="447"/>
    </location>
</feature>
<evidence type="ECO:0000259" key="8">
    <source>
        <dbReference type="Pfam" id="PF02687"/>
    </source>
</evidence>
<feature type="transmembrane region" description="Helical" evidence="7">
    <location>
        <begin position="288"/>
        <end position="309"/>
    </location>
</feature>
<protein>
    <recommendedName>
        <fullName evidence="8">ABC3 transporter permease C-terminal domain-containing protein</fullName>
    </recommendedName>
</protein>
<comment type="caution">
    <text evidence="9">The sequence shown here is derived from an EMBL/GenBank/DDBJ whole genome shotgun (WGS) entry which is preliminary data.</text>
</comment>
<evidence type="ECO:0000256" key="3">
    <source>
        <dbReference type="ARBA" id="ARBA00022692"/>
    </source>
</evidence>
<evidence type="ECO:0000256" key="4">
    <source>
        <dbReference type="ARBA" id="ARBA00022989"/>
    </source>
</evidence>
<dbReference type="eggNOG" id="ENOG50332UU">
    <property type="taxonomic scope" value="Bacteria"/>
</dbReference>
<dbReference type="InterPro" id="IPR050250">
    <property type="entry name" value="Macrolide_Exporter_MacB"/>
</dbReference>
<dbReference type="PANTHER" id="PTHR30572">
    <property type="entry name" value="MEMBRANE COMPONENT OF TRANSPORTER-RELATED"/>
    <property type="match status" value="1"/>
</dbReference>
<evidence type="ECO:0000256" key="5">
    <source>
        <dbReference type="ARBA" id="ARBA00023136"/>
    </source>
</evidence>
<evidence type="ECO:0000256" key="7">
    <source>
        <dbReference type="SAM" id="Phobius"/>
    </source>
</evidence>
<evidence type="ECO:0000256" key="1">
    <source>
        <dbReference type="ARBA" id="ARBA00004651"/>
    </source>
</evidence>
<dbReference type="Pfam" id="PF02687">
    <property type="entry name" value="FtsX"/>
    <property type="match status" value="1"/>
</dbReference>
<feature type="transmembrane region" description="Helical" evidence="7">
    <location>
        <begin position="374"/>
        <end position="403"/>
    </location>
</feature>
<dbReference type="InterPro" id="IPR003838">
    <property type="entry name" value="ABC3_permease_C"/>
</dbReference>
<feature type="transmembrane region" description="Helical" evidence="7">
    <location>
        <begin position="20"/>
        <end position="40"/>
    </location>
</feature>
<dbReference type="PATRIC" id="fig|740709.3.peg.2043"/>
<dbReference type="STRING" id="740709.A10D4_10104"/>
<proteinExistence type="inferred from homology"/>
<organism evidence="9 10">
    <name type="scientific">Idiomarina xiamenensis 10-D-4</name>
    <dbReference type="NCBI Taxonomy" id="740709"/>
    <lineage>
        <taxon>Bacteria</taxon>
        <taxon>Pseudomonadati</taxon>
        <taxon>Pseudomonadota</taxon>
        <taxon>Gammaproteobacteria</taxon>
        <taxon>Alteromonadales</taxon>
        <taxon>Idiomarinaceae</taxon>
        <taxon>Idiomarina</taxon>
    </lineage>
</organism>
<comment type="subcellular location">
    <subcellularLocation>
        <location evidence="1">Cell membrane</location>
        <topology evidence="1">Multi-pass membrane protein</topology>
    </subcellularLocation>
</comment>
<feature type="transmembrane region" description="Helical" evidence="7">
    <location>
        <begin position="677"/>
        <end position="700"/>
    </location>
</feature>
<name>K2K6A9_9GAMM</name>
<comment type="similarity">
    <text evidence="6">Belongs to the ABC-4 integral membrane protein family.</text>
</comment>
<feature type="transmembrane region" description="Helical" evidence="7">
    <location>
        <begin position="762"/>
        <end position="787"/>
    </location>
</feature>
<dbReference type="AlphaFoldDB" id="K2K6A9"/>
<feature type="domain" description="ABC3 transporter permease C-terminal" evidence="8">
    <location>
        <begin position="290"/>
        <end position="406"/>
    </location>
</feature>
<keyword evidence="10" id="KW-1185">Reference proteome</keyword>
<dbReference type="RefSeq" id="WP_008489330.1">
    <property type="nucleotide sequence ID" value="NZ_AMRG01000012.1"/>
</dbReference>
<reference evidence="9 10" key="1">
    <citation type="journal article" date="2012" name="J. Bacteriol.">
        <title>Genome Sequence of Idiomarina xiamenensis Type Strain 10-D-4.</title>
        <authorList>
            <person name="Lai Q."/>
            <person name="Wang L."/>
            <person name="Wang W."/>
            <person name="Shao Z."/>
        </authorList>
    </citation>
    <scope>NUCLEOTIDE SEQUENCE [LARGE SCALE GENOMIC DNA]</scope>
    <source>
        <strain evidence="9 10">10-D-4</strain>
    </source>
</reference>
<keyword evidence="2" id="KW-1003">Cell membrane</keyword>
<accession>K2K6A9</accession>
<evidence type="ECO:0000256" key="6">
    <source>
        <dbReference type="ARBA" id="ARBA00038076"/>
    </source>
</evidence>
<sequence>MLSDIRYGWRQWRQYAAQMALLVIGFSVFTGLMMLCVATAPDLFKKTPTWVTANDTEYVTIGLRSHEGHMSQTTLANLSTVNAHPAVKDSSFLGTVVASFRINDQSFNGENVVFMQDQLPSLLGITAIARDPIQFQQSAYVSEAFLANWQGPELIGQTVLLGESETPVKVVDTIPQSLVSQPGLQEPVLLVSGSHFSTLLTVDFGDAPLPDAVKARARHMIMQETPNLYGVVTLRAGFSSADLADLSKGRASKEEGISVRSGTDSMDFYLHQGIDFTPHATNALKRQWWIMLVMCVVFAVLNVLNLLTLSINQCIQRRAEFATRVAVGATPATIQKQLLLEQLPLVLTCLGLALILTLASLAGLVAYWGVHIDVMTLVLGAVLSALVLLAAVSLSVLLPFSLLARRQLFQRSRSQEAGPMQRRLGHLNVVAQIAFASLALLFAFAMLTQQWQLRQQQAAAPAAHEFSWSRSDNVNNGIDIKAFLNAVDGLPYAVAVSSKPFANPDTIASSVNAETPNYDDGQGINLISVSSQYFDFFNIGGGSAASAANREGVVLNHAALSALNLRNSAAVFEQRLFIREGDELGYDDEQPIAIAAVVENLPHFGFLNREVAMIYGDLARLHSINQTLYLYVDVIHAAALRQWLQDRQQRQGQLWQFDDNGLLIEQMEQMNQDLNRLVMVSVLVAVLICSLSITSLFYQLSGLLQMRQRRMGVLLAVGARSYQLFGQLLTLLLALTVLAMAVVFITVTMMNPRLSLMMGADMLAPAAISLMLAILVLLLLVSAAVAFMRIMRRPIRQLLQ</sequence>
<dbReference type="PANTHER" id="PTHR30572:SF4">
    <property type="entry name" value="ABC TRANSPORTER PERMEASE YTRF"/>
    <property type="match status" value="1"/>
</dbReference>
<feature type="transmembrane region" description="Helical" evidence="7">
    <location>
        <begin position="345"/>
        <end position="368"/>
    </location>
</feature>
<keyword evidence="3 7" id="KW-0812">Transmembrane</keyword>
<dbReference type="GO" id="GO:0005886">
    <property type="term" value="C:plasma membrane"/>
    <property type="evidence" value="ECO:0007669"/>
    <property type="project" value="UniProtKB-SubCell"/>
</dbReference>
<dbReference type="Proteomes" id="UP000014115">
    <property type="component" value="Unassembled WGS sequence"/>
</dbReference>
<evidence type="ECO:0000313" key="10">
    <source>
        <dbReference type="Proteomes" id="UP000014115"/>
    </source>
</evidence>
<dbReference type="EMBL" id="AMRG01000012">
    <property type="protein sequence ID" value="EKE82122.1"/>
    <property type="molecule type" value="Genomic_DNA"/>
</dbReference>
<dbReference type="GO" id="GO:0022857">
    <property type="term" value="F:transmembrane transporter activity"/>
    <property type="evidence" value="ECO:0007669"/>
    <property type="project" value="TreeGrafter"/>
</dbReference>
<evidence type="ECO:0000256" key="2">
    <source>
        <dbReference type="ARBA" id="ARBA00022475"/>
    </source>
</evidence>
<gene>
    <name evidence="9" type="ORF">A10D4_10104</name>
</gene>
<keyword evidence="4 7" id="KW-1133">Transmembrane helix</keyword>